<dbReference type="AlphaFoldDB" id="A0A8B8L4G7"/>
<comment type="subcellular location">
    <subcellularLocation>
        <location evidence="1">Nucleus</location>
    </subcellularLocation>
</comment>
<reference evidence="8" key="1">
    <citation type="journal article" date="2019" name="Toxins">
        <title>Detection of Abrin-Like and Prepropulchellin-Like Toxin Genes and Transcripts Using Whole Genome Sequencing and Full-Length Transcript Sequencing of Abrus precatorius.</title>
        <authorList>
            <person name="Hovde B.T."/>
            <person name="Daligault H.E."/>
            <person name="Hanschen E.R."/>
            <person name="Kunde Y.A."/>
            <person name="Johnson M.B."/>
            <person name="Starkenburg S.R."/>
            <person name="Johnson S.L."/>
        </authorList>
    </citation>
    <scope>NUCLEOTIDE SEQUENCE [LARGE SCALE GENOMIC DNA]</scope>
</reference>
<dbReference type="PROSITE" id="PS51032">
    <property type="entry name" value="AP2_ERF"/>
    <property type="match status" value="1"/>
</dbReference>
<name>A0A8B8L4G7_ABRPR</name>
<dbReference type="KEGG" id="aprc:113862154"/>
<organism evidence="8 9">
    <name type="scientific">Abrus precatorius</name>
    <name type="common">Indian licorice</name>
    <name type="synonym">Glycine abrus</name>
    <dbReference type="NCBI Taxonomy" id="3816"/>
    <lineage>
        <taxon>Eukaryota</taxon>
        <taxon>Viridiplantae</taxon>
        <taxon>Streptophyta</taxon>
        <taxon>Embryophyta</taxon>
        <taxon>Tracheophyta</taxon>
        <taxon>Spermatophyta</taxon>
        <taxon>Magnoliopsida</taxon>
        <taxon>eudicotyledons</taxon>
        <taxon>Gunneridae</taxon>
        <taxon>Pentapetalae</taxon>
        <taxon>rosids</taxon>
        <taxon>fabids</taxon>
        <taxon>Fabales</taxon>
        <taxon>Fabaceae</taxon>
        <taxon>Papilionoideae</taxon>
        <taxon>50 kb inversion clade</taxon>
        <taxon>NPAAA clade</taxon>
        <taxon>indigoferoid/millettioid clade</taxon>
        <taxon>Abreae</taxon>
        <taxon>Abrus</taxon>
    </lineage>
</organism>
<evidence type="ECO:0000259" key="7">
    <source>
        <dbReference type="PROSITE" id="PS51032"/>
    </source>
</evidence>
<dbReference type="GeneID" id="113862154"/>
<dbReference type="Gene3D" id="3.30.730.10">
    <property type="entry name" value="AP2/ERF domain"/>
    <property type="match status" value="1"/>
</dbReference>
<dbReference type="InterPro" id="IPR001471">
    <property type="entry name" value="AP2/ERF_dom"/>
</dbReference>
<reference evidence="9" key="2">
    <citation type="submission" date="2025-08" db="UniProtKB">
        <authorList>
            <consortium name="RefSeq"/>
        </authorList>
    </citation>
    <scope>IDENTIFICATION</scope>
    <source>
        <tissue evidence="9">Young leaves</tissue>
    </source>
</reference>
<evidence type="ECO:0000256" key="3">
    <source>
        <dbReference type="ARBA" id="ARBA00023125"/>
    </source>
</evidence>
<dbReference type="GO" id="GO:0003677">
    <property type="term" value="F:DNA binding"/>
    <property type="evidence" value="ECO:0007669"/>
    <property type="project" value="UniProtKB-KW"/>
</dbReference>
<evidence type="ECO:0000313" key="9">
    <source>
        <dbReference type="RefSeq" id="XP_027351085.1"/>
    </source>
</evidence>
<dbReference type="InterPro" id="IPR036955">
    <property type="entry name" value="AP2/ERF_dom_sf"/>
</dbReference>
<dbReference type="SUPFAM" id="SSF54171">
    <property type="entry name" value="DNA-binding domain"/>
    <property type="match status" value="1"/>
</dbReference>
<evidence type="ECO:0000256" key="6">
    <source>
        <dbReference type="SAM" id="MobiDB-lite"/>
    </source>
</evidence>
<dbReference type="RefSeq" id="XP_027351085.1">
    <property type="nucleotide sequence ID" value="XM_027495284.1"/>
</dbReference>
<dbReference type="PANTHER" id="PTHR32467:SF241">
    <property type="entry name" value="OS01G0899800 PROTEIN"/>
    <property type="match status" value="1"/>
</dbReference>
<sequence length="234" mass="26844">MNPSSNHDISSVQPIANASEVTVFGDHRRDDREESQKYEGVQKINDGPMYEVYVRDINDHVTESNRTSKFDKAETAARAHDLVAFKLWGSRAKTNFPETQYKTALQAMADMTQTEVVDTVKRLSFTFSKLMSMYRGVTRYIRNTEEEAGRAFDVESIKLKGHNAITNFHIKFYNVEAIQHGETDEKIIYKPKDSVNIAQIFRPFAHLARIMINWNEEGEQQLESLMEIDGDVNG</sequence>
<dbReference type="PANTHER" id="PTHR32467">
    <property type="entry name" value="AP2-LIKE ETHYLENE-RESPONSIVE TRANSCRIPTION FACTOR"/>
    <property type="match status" value="1"/>
</dbReference>
<proteinExistence type="predicted"/>
<dbReference type="Proteomes" id="UP000694853">
    <property type="component" value="Unplaced"/>
</dbReference>
<accession>A0A8B8L4G7</accession>
<protein>
    <submittedName>
        <fullName evidence="9">AP2-like ethylene-responsive transcription factor PLT2</fullName>
    </submittedName>
</protein>
<feature type="region of interest" description="Disordered" evidence="6">
    <location>
        <begin position="1"/>
        <end position="38"/>
    </location>
</feature>
<gene>
    <name evidence="9" type="primary">LOC113862154</name>
</gene>
<dbReference type="OrthoDB" id="1433248at2759"/>
<evidence type="ECO:0000313" key="8">
    <source>
        <dbReference type="Proteomes" id="UP000694853"/>
    </source>
</evidence>
<dbReference type="GO" id="GO:0005634">
    <property type="term" value="C:nucleus"/>
    <property type="evidence" value="ECO:0007669"/>
    <property type="project" value="UniProtKB-SubCell"/>
</dbReference>
<feature type="compositionally biased region" description="Basic and acidic residues" evidence="6">
    <location>
        <begin position="25"/>
        <end position="37"/>
    </location>
</feature>
<keyword evidence="5" id="KW-0539">Nucleus</keyword>
<dbReference type="InterPro" id="IPR016177">
    <property type="entry name" value="DNA-bd_dom_sf"/>
</dbReference>
<dbReference type="SMART" id="SM00380">
    <property type="entry name" value="AP2"/>
    <property type="match status" value="2"/>
</dbReference>
<keyword evidence="4" id="KW-0804">Transcription</keyword>
<evidence type="ECO:0000256" key="5">
    <source>
        <dbReference type="ARBA" id="ARBA00023242"/>
    </source>
</evidence>
<keyword evidence="8" id="KW-1185">Reference proteome</keyword>
<evidence type="ECO:0000256" key="2">
    <source>
        <dbReference type="ARBA" id="ARBA00023015"/>
    </source>
</evidence>
<evidence type="ECO:0000256" key="4">
    <source>
        <dbReference type="ARBA" id="ARBA00023163"/>
    </source>
</evidence>
<dbReference type="GO" id="GO:0003700">
    <property type="term" value="F:DNA-binding transcription factor activity"/>
    <property type="evidence" value="ECO:0007669"/>
    <property type="project" value="InterPro"/>
</dbReference>
<keyword evidence="2" id="KW-0805">Transcription regulation</keyword>
<feature type="compositionally biased region" description="Polar residues" evidence="6">
    <location>
        <begin position="1"/>
        <end position="20"/>
    </location>
</feature>
<keyword evidence="3" id="KW-0238">DNA-binding</keyword>
<feature type="domain" description="AP2/ERF" evidence="7">
    <location>
        <begin position="37"/>
        <end position="97"/>
    </location>
</feature>
<evidence type="ECO:0000256" key="1">
    <source>
        <dbReference type="ARBA" id="ARBA00004123"/>
    </source>
</evidence>